<dbReference type="InterPro" id="IPR026512">
    <property type="entry name" value="RGS7BP/RGS9BP"/>
</dbReference>
<reference evidence="3 4" key="1">
    <citation type="submission" date="2024-04" db="EMBL/GenBank/DDBJ databases">
        <authorList>
            <person name="Rising A."/>
            <person name="Reimegard J."/>
            <person name="Sonavane S."/>
            <person name="Akerstrom W."/>
            <person name="Nylinder S."/>
            <person name="Hedman E."/>
            <person name="Kallberg Y."/>
        </authorList>
    </citation>
    <scope>NUCLEOTIDE SEQUENCE [LARGE SCALE GENOMIC DNA]</scope>
</reference>
<organism evidence="3 4">
    <name type="scientific">Larinioides sclopetarius</name>
    <dbReference type="NCBI Taxonomy" id="280406"/>
    <lineage>
        <taxon>Eukaryota</taxon>
        <taxon>Metazoa</taxon>
        <taxon>Ecdysozoa</taxon>
        <taxon>Arthropoda</taxon>
        <taxon>Chelicerata</taxon>
        <taxon>Arachnida</taxon>
        <taxon>Araneae</taxon>
        <taxon>Araneomorphae</taxon>
        <taxon>Entelegynae</taxon>
        <taxon>Araneoidea</taxon>
        <taxon>Araneidae</taxon>
        <taxon>Larinioides</taxon>
    </lineage>
</organism>
<comment type="caution">
    <text evidence="3">The sequence shown here is derived from an EMBL/GenBank/DDBJ whole genome shotgun (WGS) entry which is preliminary data.</text>
</comment>
<sequence>MNNSLTLSSTMATCSDDWKSLSQDPVSNETTTDQPKSCLKHAFRKSKLEAREKEDGSWCQTVLCGKRRSKRIISEMVESTRSLEVQNSECAKIIEELNNSLAVFRDHLVHIAKQQDCPEIRDRIRETRRKCLDLCISAHEIIMPQIRSDVSEGIPVDSQQLVNLVCCTQLFLRELKKCHNLVQANPMDMTAYYEKRPRSSGVSVLDKLVLFKMPPRDYHKEELQSIIRDTEETVTFLREMKEFMPCESNDKLLLDENFLKWNKRTRKSVCKFAEEWMCYCGSNLA</sequence>
<keyword evidence="4" id="KW-1185">Reference proteome</keyword>
<keyword evidence="2" id="KW-0734">Signal transduction inhibitor</keyword>
<dbReference type="EMBL" id="CAXIEN010000008">
    <property type="protein sequence ID" value="CAL1263395.1"/>
    <property type="molecule type" value="Genomic_DNA"/>
</dbReference>
<dbReference type="AlphaFoldDB" id="A0AAV1YXL3"/>
<name>A0AAV1YXL3_9ARAC</name>
<protein>
    <submittedName>
        <fullName evidence="3">Uncharacterized protein</fullName>
    </submittedName>
</protein>
<evidence type="ECO:0000313" key="3">
    <source>
        <dbReference type="EMBL" id="CAL1263395.1"/>
    </source>
</evidence>
<proteinExistence type="inferred from homology"/>
<evidence type="ECO:0000256" key="1">
    <source>
        <dbReference type="ARBA" id="ARBA00007457"/>
    </source>
</evidence>
<accession>A0AAV1YXL3</accession>
<dbReference type="Proteomes" id="UP001497382">
    <property type="component" value="Unassembled WGS sequence"/>
</dbReference>
<evidence type="ECO:0000313" key="4">
    <source>
        <dbReference type="Proteomes" id="UP001497382"/>
    </source>
</evidence>
<comment type="similarity">
    <text evidence="1">Belongs to the RGS7BP/RGS9BP family.</text>
</comment>
<dbReference type="PANTHER" id="PTHR21029">
    <property type="entry name" value="R-SEVEN BINDING PROTEIN (R7BP) HOMOLOG"/>
    <property type="match status" value="1"/>
</dbReference>
<evidence type="ECO:0000256" key="2">
    <source>
        <dbReference type="ARBA" id="ARBA00022700"/>
    </source>
</evidence>
<gene>
    <name evidence="3" type="ORF">LARSCL_LOCUS1474</name>
</gene>
<dbReference type="GO" id="GO:0009968">
    <property type="term" value="P:negative regulation of signal transduction"/>
    <property type="evidence" value="ECO:0007669"/>
    <property type="project" value="UniProtKB-KW"/>
</dbReference>